<feature type="domain" description="Sporulation membrane protein YtrI C-terminal" evidence="2">
    <location>
        <begin position="72"/>
        <end position="150"/>
    </location>
</feature>
<dbReference type="Proteomes" id="UP000036756">
    <property type="component" value="Unassembled WGS sequence"/>
</dbReference>
<evidence type="ECO:0000256" key="1">
    <source>
        <dbReference type="SAM" id="Coils"/>
    </source>
</evidence>
<name>A0A0J8G6T8_CLOCY</name>
<comment type="caution">
    <text evidence="3">The sequence shown here is derived from an EMBL/GenBank/DDBJ whole genome shotgun (WGS) entry which is preliminary data.</text>
</comment>
<dbReference type="OrthoDB" id="1908598at2"/>
<gene>
    <name evidence="3" type="ORF">CLCY_8c00470</name>
</gene>
<dbReference type="Pfam" id="PF26347">
    <property type="entry name" value="YtrI_sporulation"/>
    <property type="match status" value="1"/>
</dbReference>
<evidence type="ECO:0000313" key="4">
    <source>
        <dbReference type="Proteomes" id="UP000036756"/>
    </source>
</evidence>
<dbReference type="InterPro" id="IPR058620">
    <property type="entry name" value="YtrI_C"/>
</dbReference>
<proteinExistence type="predicted"/>
<evidence type="ECO:0000313" key="3">
    <source>
        <dbReference type="EMBL" id="KMT23311.1"/>
    </source>
</evidence>
<reference evidence="3 4" key="1">
    <citation type="submission" date="2015-06" db="EMBL/GenBank/DDBJ databases">
        <title>Draft genome sequence of the purine-degrading Clostridium cylindrosporum HC-1 (DSM 605).</title>
        <authorList>
            <person name="Poehlein A."/>
            <person name="Schiel-Bengelsdorf B."/>
            <person name="Bengelsdorf F."/>
            <person name="Daniel R."/>
            <person name="Duerre P."/>
        </authorList>
    </citation>
    <scope>NUCLEOTIDE SEQUENCE [LARGE SCALE GENOMIC DNA]</scope>
    <source>
        <strain evidence="3 4">DSM 605</strain>
    </source>
</reference>
<dbReference type="EMBL" id="LFVU01000001">
    <property type="protein sequence ID" value="KMT23311.1"/>
    <property type="molecule type" value="Genomic_DNA"/>
</dbReference>
<sequence length="154" mass="17837">MGRVRKAGFLLFFLSGFILGVLLGCASLSAFISYRLDEYHQRIAILNSIIDEKNMVLEKLEDNINKKKLIVKDIEINLTSKEDELINIELKKYIQKKLGTFVGKEVKKVEADMLWEVINQRIMKIGGKEYRLKANKVVISEIINIWIEIQPLKK</sequence>
<evidence type="ECO:0000259" key="2">
    <source>
        <dbReference type="Pfam" id="PF26347"/>
    </source>
</evidence>
<organism evidence="3 4">
    <name type="scientific">Clostridium cylindrosporum DSM 605</name>
    <dbReference type="NCBI Taxonomy" id="1121307"/>
    <lineage>
        <taxon>Bacteria</taxon>
        <taxon>Bacillati</taxon>
        <taxon>Bacillota</taxon>
        <taxon>Clostridia</taxon>
        <taxon>Eubacteriales</taxon>
        <taxon>Clostridiaceae</taxon>
        <taxon>Clostridium</taxon>
    </lineage>
</organism>
<keyword evidence="1" id="KW-0175">Coiled coil</keyword>
<protein>
    <recommendedName>
        <fullName evidence="2">Sporulation membrane protein YtrI C-terminal domain-containing protein</fullName>
    </recommendedName>
</protein>
<dbReference type="PATRIC" id="fig|1121307.3.peg.2500"/>
<dbReference type="STRING" id="1121307.CLCY_8c00470"/>
<feature type="coiled-coil region" evidence="1">
    <location>
        <begin position="43"/>
        <end position="91"/>
    </location>
</feature>
<dbReference type="PROSITE" id="PS51257">
    <property type="entry name" value="PROKAR_LIPOPROTEIN"/>
    <property type="match status" value="1"/>
</dbReference>
<dbReference type="AlphaFoldDB" id="A0A0J8G6T8"/>
<dbReference type="RefSeq" id="WP_048569128.1">
    <property type="nucleotide sequence ID" value="NZ_LFVU01000001.1"/>
</dbReference>
<accession>A0A0J8G6T8</accession>
<keyword evidence="4" id="KW-1185">Reference proteome</keyword>